<feature type="compositionally biased region" description="Basic residues" evidence="1">
    <location>
        <begin position="267"/>
        <end position="276"/>
    </location>
</feature>
<dbReference type="InterPro" id="IPR043502">
    <property type="entry name" value="DNA/RNA_pol_sf"/>
</dbReference>
<feature type="region of interest" description="Disordered" evidence="1">
    <location>
        <begin position="33"/>
        <end position="208"/>
    </location>
</feature>
<dbReference type="Gene3D" id="3.30.70.270">
    <property type="match status" value="1"/>
</dbReference>
<feature type="compositionally biased region" description="Low complexity" evidence="1">
    <location>
        <begin position="174"/>
        <end position="201"/>
    </location>
</feature>
<dbReference type="EMBL" id="JABDTM020019262">
    <property type="protein sequence ID" value="KAH0817558.1"/>
    <property type="molecule type" value="Genomic_DNA"/>
</dbReference>
<dbReference type="InterPro" id="IPR043128">
    <property type="entry name" value="Rev_trsase/Diguanyl_cyclase"/>
</dbReference>
<keyword evidence="4" id="KW-1185">Reference proteome</keyword>
<feature type="compositionally biased region" description="Polar residues" evidence="1">
    <location>
        <begin position="150"/>
        <end position="166"/>
    </location>
</feature>
<evidence type="ECO:0000313" key="4">
    <source>
        <dbReference type="Proteomes" id="UP000719412"/>
    </source>
</evidence>
<dbReference type="PANTHER" id="PTHR19446">
    <property type="entry name" value="REVERSE TRANSCRIPTASES"/>
    <property type="match status" value="1"/>
</dbReference>
<evidence type="ECO:0000256" key="1">
    <source>
        <dbReference type="SAM" id="MobiDB-lite"/>
    </source>
</evidence>
<dbReference type="AlphaFoldDB" id="A0A8J6HNQ6"/>
<comment type="caution">
    <text evidence="3">The sequence shown here is derived from an EMBL/GenBank/DDBJ whole genome shotgun (WGS) entry which is preliminary data.</text>
</comment>
<feature type="domain" description="Reverse transcriptase" evidence="2">
    <location>
        <begin position="425"/>
        <end position="702"/>
    </location>
</feature>
<dbReference type="Pfam" id="PF00078">
    <property type="entry name" value="RVT_1"/>
    <property type="match status" value="1"/>
</dbReference>
<dbReference type="PROSITE" id="PS50878">
    <property type="entry name" value="RT_POL"/>
    <property type="match status" value="1"/>
</dbReference>
<reference evidence="3" key="1">
    <citation type="journal article" date="2020" name="J Insects Food Feed">
        <title>The yellow mealworm (Tenebrio molitor) genome: a resource for the emerging insects as food and feed industry.</title>
        <authorList>
            <person name="Eriksson T."/>
            <person name="Andere A."/>
            <person name="Kelstrup H."/>
            <person name="Emery V."/>
            <person name="Picard C."/>
        </authorList>
    </citation>
    <scope>NUCLEOTIDE SEQUENCE</scope>
    <source>
        <strain evidence="3">Stoneville</strain>
        <tissue evidence="3">Whole head</tissue>
    </source>
</reference>
<organism evidence="3 4">
    <name type="scientific">Tenebrio molitor</name>
    <name type="common">Yellow mealworm beetle</name>
    <dbReference type="NCBI Taxonomy" id="7067"/>
    <lineage>
        <taxon>Eukaryota</taxon>
        <taxon>Metazoa</taxon>
        <taxon>Ecdysozoa</taxon>
        <taxon>Arthropoda</taxon>
        <taxon>Hexapoda</taxon>
        <taxon>Insecta</taxon>
        <taxon>Pterygota</taxon>
        <taxon>Neoptera</taxon>
        <taxon>Endopterygota</taxon>
        <taxon>Coleoptera</taxon>
        <taxon>Polyphaga</taxon>
        <taxon>Cucujiformia</taxon>
        <taxon>Tenebrionidae</taxon>
        <taxon>Tenebrio</taxon>
    </lineage>
</organism>
<sequence>MVAATGLTQHQIRYRREKPVYKLYLEKARKELAREIGQKNPPSQVTRDGAIRTASSKTPCRENSAATKPKTVLPLVKSIAEDLTKAEGSGARPRPNTRPGKPQSVQKPESVRAAKNVSEPSNTEVPPPPRQTRKRLEVEASRCPRGTGAGSPSGNDRNNAEQSPNVSRRIPRSTNQRNKNTARATTTTRQRLSQSLQQSEQAESHGSEAIELESEAISLHLKQCLVSLPKEETALVALVRAALNEPQERLIELVDDWLVATMQGQPRNKRHQRKNRRCDADSKIPSEGRDAVVKTAHHYGQVKTGSSLRAARFKRAQDLYCKNRSGLAEAILEGRPLDSNKALDVPRQKDVEDLYGGILESPSPADDSPFSPKPGNQGNVLQPITQNDVRAAKINWRQSAQGPDKISVGCVKLVSEEKLSILYNVLLLRNVQPTSWTRTNTTLIPKGGDLKNAENWRPITIGSAVQRLFHRILVKRLKAHVDLSTHQRGFVNIDGTLGNSLILDQYILDRTIKGKAYQVVSLDIRKAFDTVSHHSISRSMRRFRVHKILRQYIMSTFTSTTTIKVGEGQTRPLKILRGVRQGDPLSPLLFNMVMDELLESLNSNFSGGSLPNGAKCAAMAFADDIIMLSDHEVEVPLMLRTVEEFLRERGMSVNPAKCRTLVTGVVAGRTVPRTKRSTYKINNSPIPVVTIADTFKYLGHGFGYSGVGKPSLRNLTVWLENLGRAPLKPDQKLTMVKTYVIPRLLYGFQNPKVTTKALREADRLIRKFIKTSLHLNVHTPDASIHASIRDGGLGVLELRAAIPRIFLSRLVKLTEHTNDQVICTLLQSTYSVKLMGRLSKMAGEIHDSAAWRARLKSGPLTKGLEQATEDPASRAWILEKPRGWSGKDFVHAVQLRTANLPTKAIPSTPKDQRRCRGGCGVDESISHVLQTCPITHWERIRRHNEIVGKIARHCKIRGWKVEDEPHVRHRTGELFKPDLAVHQPGNLLVIADVQISWDCTELGVSYERKRRKYDTPHFREAATNRWPGKSIAFAPVIVGARGIWPRINNERSDVLQIPASVRRSCVNTTLKWGSTIHRAFSKAVWMNTCGALASRTN</sequence>
<name>A0A8J6HNQ6_TENMO</name>
<dbReference type="GO" id="GO:0071897">
    <property type="term" value="P:DNA biosynthetic process"/>
    <property type="evidence" value="ECO:0007669"/>
    <property type="project" value="UniProtKB-ARBA"/>
</dbReference>
<protein>
    <recommendedName>
        <fullName evidence="2">Reverse transcriptase domain-containing protein</fullName>
    </recommendedName>
</protein>
<feature type="compositionally biased region" description="Low complexity" evidence="1">
    <location>
        <begin position="361"/>
        <end position="374"/>
    </location>
</feature>
<proteinExistence type="predicted"/>
<accession>A0A8J6HNQ6</accession>
<evidence type="ECO:0000313" key="3">
    <source>
        <dbReference type="EMBL" id="KAH0817558.1"/>
    </source>
</evidence>
<dbReference type="CDD" id="cd01650">
    <property type="entry name" value="RT_nLTR_like"/>
    <property type="match status" value="1"/>
</dbReference>
<evidence type="ECO:0000259" key="2">
    <source>
        <dbReference type="PROSITE" id="PS50878"/>
    </source>
</evidence>
<gene>
    <name evidence="3" type="ORF">GEV33_005233</name>
</gene>
<dbReference type="SUPFAM" id="SSF56672">
    <property type="entry name" value="DNA/RNA polymerases"/>
    <property type="match status" value="1"/>
</dbReference>
<reference evidence="3" key="2">
    <citation type="submission" date="2021-08" db="EMBL/GenBank/DDBJ databases">
        <authorList>
            <person name="Eriksson T."/>
        </authorList>
    </citation>
    <scope>NUCLEOTIDE SEQUENCE</scope>
    <source>
        <strain evidence="3">Stoneville</strain>
        <tissue evidence="3">Whole head</tissue>
    </source>
</reference>
<feature type="region of interest" description="Disordered" evidence="1">
    <location>
        <begin position="265"/>
        <end position="284"/>
    </location>
</feature>
<dbReference type="InterPro" id="IPR000477">
    <property type="entry name" value="RT_dom"/>
</dbReference>
<feature type="region of interest" description="Disordered" evidence="1">
    <location>
        <begin position="358"/>
        <end position="381"/>
    </location>
</feature>
<dbReference type="Proteomes" id="UP000719412">
    <property type="component" value="Unassembled WGS sequence"/>
</dbReference>